<sequence length="191" mass="21419">MRSILFLLLAPLALASPVILEARNTTKSCMARSPGMTEWELEDFDFHASYIFSTPSHQNSWGNVTFTAFNSVHNTRTRCSAKSNRLNDFFYGEVEYACDTNGDANLGAAKFTFNRPSGEVTMEQTWYCHDNPNFPPARFTAKGDVVTQLKCEETTFENGNWTMGSSFSQRDITCELVDVVVPVKELTGIAR</sequence>
<dbReference type="AlphaFoldDB" id="A0A9P9A8I7"/>
<keyword evidence="8" id="KW-1185">Reference proteome</keyword>
<dbReference type="OrthoDB" id="3539798at2759"/>
<name>A0A9P9A8I7_9PEZI</name>
<protein>
    <recommendedName>
        <fullName evidence="6">AA1-like domain-containing protein</fullName>
    </recommendedName>
</protein>
<evidence type="ECO:0000256" key="1">
    <source>
        <dbReference type="ARBA" id="ARBA00004613"/>
    </source>
</evidence>
<evidence type="ECO:0000259" key="6">
    <source>
        <dbReference type="Pfam" id="PF16541"/>
    </source>
</evidence>
<organism evidence="7 8">
    <name type="scientific">Plectosphaerella plurivora</name>
    <dbReference type="NCBI Taxonomy" id="936078"/>
    <lineage>
        <taxon>Eukaryota</taxon>
        <taxon>Fungi</taxon>
        <taxon>Dikarya</taxon>
        <taxon>Ascomycota</taxon>
        <taxon>Pezizomycotina</taxon>
        <taxon>Sordariomycetes</taxon>
        <taxon>Hypocreomycetidae</taxon>
        <taxon>Glomerellales</taxon>
        <taxon>Plectosphaerellaceae</taxon>
        <taxon>Plectosphaerella</taxon>
    </lineage>
</organism>
<gene>
    <name evidence="7" type="ORF">F5X68DRAFT_22816</name>
</gene>
<keyword evidence="4" id="KW-1015">Disulfide bond</keyword>
<evidence type="ECO:0000256" key="3">
    <source>
        <dbReference type="ARBA" id="ARBA00022729"/>
    </source>
</evidence>
<evidence type="ECO:0000256" key="4">
    <source>
        <dbReference type="ARBA" id="ARBA00023157"/>
    </source>
</evidence>
<evidence type="ECO:0000313" key="7">
    <source>
        <dbReference type="EMBL" id="KAH6683567.1"/>
    </source>
</evidence>
<keyword evidence="3 5" id="KW-0732">Signal</keyword>
<accession>A0A9P9A8I7</accession>
<dbReference type="EMBL" id="JAGSXJ010000017">
    <property type="protein sequence ID" value="KAH6683567.1"/>
    <property type="molecule type" value="Genomic_DNA"/>
</dbReference>
<reference evidence="7" key="1">
    <citation type="journal article" date="2021" name="Nat. Commun.">
        <title>Genetic determinants of endophytism in the Arabidopsis root mycobiome.</title>
        <authorList>
            <person name="Mesny F."/>
            <person name="Miyauchi S."/>
            <person name="Thiergart T."/>
            <person name="Pickel B."/>
            <person name="Atanasova L."/>
            <person name="Karlsson M."/>
            <person name="Huettel B."/>
            <person name="Barry K.W."/>
            <person name="Haridas S."/>
            <person name="Chen C."/>
            <person name="Bauer D."/>
            <person name="Andreopoulos W."/>
            <person name="Pangilinan J."/>
            <person name="LaButti K."/>
            <person name="Riley R."/>
            <person name="Lipzen A."/>
            <person name="Clum A."/>
            <person name="Drula E."/>
            <person name="Henrissat B."/>
            <person name="Kohler A."/>
            <person name="Grigoriev I.V."/>
            <person name="Martin F.M."/>
            <person name="Hacquard S."/>
        </authorList>
    </citation>
    <scope>NUCLEOTIDE SEQUENCE</scope>
    <source>
        <strain evidence="7">MPI-SDFR-AT-0117</strain>
    </source>
</reference>
<comment type="subcellular location">
    <subcellularLocation>
        <location evidence="1">Secreted</location>
    </subcellularLocation>
</comment>
<dbReference type="Pfam" id="PF16541">
    <property type="entry name" value="AltA1"/>
    <property type="match status" value="1"/>
</dbReference>
<evidence type="ECO:0000313" key="8">
    <source>
        <dbReference type="Proteomes" id="UP000770015"/>
    </source>
</evidence>
<feature type="chain" id="PRO_5040510770" description="AA1-like domain-containing protein" evidence="5">
    <location>
        <begin position="16"/>
        <end position="191"/>
    </location>
</feature>
<keyword evidence="2" id="KW-0964">Secreted</keyword>
<comment type="caution">
    <text evidence="7">The sequence shown here is derived from an EMBL/GenBank/DDBJ whole genome shotgun (WGS) entry which is preliminary data.</text>
</comment>
<dbReference type="InterPro" id="IPR032382">
    <property type="entry name" value="AltA1"/>
</dbReference>
<proteinExistence type="predicted"/>
<feature type="domain" description="AA1-like" evidence="6">
    <location>
        <begin position="42"/>
        <end position="174"/>
    </location>
</feature>
<dbReference type="Proteomes" id="UP000770015">
    <property type="component" value="Unassembled WGS sequence"/>
</dbReference>
<dbReference type="GO" id="GO:0005576">
    <property type="term" value="C:extracellular region"/>
    <property type="evidence" value="ECO:0007669"/>
    <property type="project" value="UniProtKB-SubCell"/>
</dbReference>
<evidence type="ECO:0000256" key="2">
    <source>
        <dbReference type="ARBA" id="ARBA00022525"/>
    </source>
</evidence>
<feature type="signal peptide" evidence="5">
    <location>
        <begin position="1"/>
        <end position="15"/>
    </location>
</feature>
<evidence type="ECO:0000256" key="5">
    <source>
        <dbReference type="SAM" id="SignalP"/>
    </source>
</evidence>